<feature type="domain" description="NAC" evidence="5">
    <location>
        <begin position="292"/>
        <end position="443"/>
    </location>
</feature>
<dbReference type="PANTHER" id="PTHR31744">
    <property type="entry name" value="PROTEIN CUP-SHAPED COTYLEDON 2-RELATED"/>
    <property type="match status" value="1"/>
</dbReference>
<dbReference type="InterPro" id="IPR036093">
    <property type="entry name" value="NAC_dom_sf"/>
</dbReference>
<evidence type="ECO:0000313" key="6">
    <source>
        <dbReference type="EMBL" id="KAG5399235.1"/>
    </source>
</evidence>
<gene>
    <name evidence="6" type="primary">A05p053620.1_BraROA</name>
    <name evidence="6" type="ORF">IGI04_021049</name>
</gene>
<dbReference type="Gene3D" id="2.170.150.80">
    <property type="entry name" value="NAC domain"/>
    <property type="match status" value="2"/>
</dbReference>
<evidence type="ECO:0000256" key="3">
    <source>
        <dbReference type="ARBA" id="ARBA00023163"/>
    </source>
</evidence>
<accession>A0ABQ7MMW5</accession>
<evidence type="ECO:0000256" key="2">
    <source>
        <dbReference type="ARBA" id="ARBA00023125"/>
    </source>
</evidence>
<evidence type="ECO:0000259" key="5">
    <source>
        <dbReference type="PROSITE" id="PS51005"/>
    </source>
</evidence>
<dbReference type="PANTHER" id="PTHR31744:SF73">
    <property type="entry name" value="NAC DOMAIN-CONTAINING PROTEIN 46"/>
    <property type="match status" value="1"/>
</dbReference>
<evidence type="ECO:0000256" key="1">
    <source>
        <dbReference type="ARBA" id="ARBA00023015"/>
    </source>
</evidence>
<keyword evidence="3" id="KW-0804">Transcription</keyword>
<feature type="domain" description="NAC" evidence="5">
    <location>
        <begin position="10"/>
        <end position="184"/>
    </location>
</feature>
<reference evidence="6 7" key="1">
    <citation type="submission" date="2021-03" db="EMBL/GenBank/DDBJ databases">
        <authorList>
            <person name="King G.J."/>
            <person name="Bancroft I."/>
            <person name="Baten A."/>
            <person name="Bloomfield J."/>
            <person name="Borpatragohain P."/>
            <person name="He Z."/>
            <person name="Irish N."/>
            <person name="Irwin J."/>
            <person name="Liu K."/>
            <person name="Mauleon R.P."/>
            <person name="Moore J."/>
            <person name="Morris R."/>
            <person name="Ostergaard L."/>
            <person name="Wang B."/>
            <person name="Wells R."/>
        </authorList>
    </citation>
    <scope>NUCLEOTIDE SEQUENCE [LARGE SCALE GENOMIC DNA]</scope>
    <source>
        <strain evidence="6">R-o-18</strain>
        <tissue evidence="6">Leaf</tissue>
    </source>
</reference>
<dbReference type="SUPFAM" id="SSF101941">
    <property type="entry name" value="NAC domain"/>
    <property type="match status" value="2"/>
</dbReference>
<protein>
    <recommendedName>
        <fullName evidence="5">NAC domain-containing protein</fullName>
    </recommendedName>
</protein>
<keyword evidence="7" id="KW-1185">Reference proteome</keyword>
<dbReference type="EMBL" id="JADBGQ010000005">
    <property type="protein sequence ID" value="KAG5399235.1"/>
    <property type="molecule type" value="Genomic_DNA"/>
</dbReference>
<proteinExistence type="predicted"/>
<dbReference type="PROSITE" id="PS51005">
    <property type="entry name" value="NAC"/>
    <property type="match status" value="2"/>
</dbReference>
<keyword evidence="2" id="KW-0238">DNA-binding</keyword>
<dbReference type="InterPro" id="IPR003441">
    <property type="entry name" value="NAC-dom"/>
</dbReference>
<sequence length="616" mass="69814">MISKDPRSSLPPGFRFHPTDEELILHYLRKKVSSLPVPLSVIEDVDIYKSDPWDLPAKAPFGEKEWYFFSPRDRKYPNGVRPNRAAASGYWKATGTDKLIAVPNGGVNENIGIKKALVFYRGKPPKGVKTNWIMHEYRLAETLSPKRVDHSSDSQFNNLGDRSLKSREYSMRLDDWVLCRIYKKLHISLSPPHVATDTSNQEHEENDKEPFIVSETLLPNLENNQTLKRQKSSFSNLLDATDLTNLMSPPLPYKEFPYRYLSCLKFKHTYIEMVEEVGAVVNQGGDHEVVDLPPGFRFHPTDEEIITHYLKEKVFNVQFTSAAIGQADLNKNEPWDLPKIAKMGEKEFYFFCQRDRKYPTGMRTNRATLSGYWKATGKDKEIFRGKGCLVGMKKTLVFYRGRAPKGEKTNWVMHEFRLDGIYSYHNLPKSSRDEWVVCRVFHKNAPPPTTITTTTNQLIRIESLDNIDHLLDFSSLPPLIDPGFMGQPGPSLSGSGQQNNLKPILHHPPTAAIDNTYFPAQTVNHTYHSVPSSGSGLVYGTGSGNNNNGMIKLEHSLVSVSQETGLSSDMNTTATPEICSYTRMVNSAANEAMMDGNKTSYDDDDLGIFWDDYKLI</sequence>
<evidence type="ECO:0000313" key="7">
    <source>
        <dbReference type="Proteomes" id="UP000823674"/>
    </source>
</evidence>
<comment type="caution">
    <text evidence="6">The sequence shown here is derived from an EMBL/GenBank/DDBJ whole genome shotgun (WGS) entry which is preliminary data.</text>
</comment>
<dbReference type="Proteomes" id="UP000823674">
    <property type="component" value="Chromosome A05"/>
</dbReference>
<name>A0ABQ7MMW5_BRACM</name>
<keyword evidence="1" id="KW-0805">Transcription regulation</keyword>
<evidence type="ECO:0000256" key="4">
    <source>
        <dbReference type="ARBA" id="ARBA00023242"/>
    </source>
</evidence>
<keyword evidence="4" id="KW-0539">Nucleus</keyword>
<organism evidence="6 7">
    <name type="scientific">Brassica rapa subsp. trilocularis</name>
    <dbReference type="NCBI Taxonomy" id="1813537"/>
    <lineage>
        <taxon>Eukaryota</taxon>
        <taxon>Viridiplantae</taxon>
        <taxon>Streptophyta</taxon>
        <taxon>Embryophyta</taxon>
        <taxon>Tracheophyta</taxon>
        <taxon>Spermatophyta</taxon>
        <taxon>Magnoliopsida</taxon>
        <taxon>eudicotyledons</taxon>
        <taxon>Gunneridae</taxon>
        <taxon>Pentapetalae</taxon>
        <taxon>rosids</taxon>
        <taxon>malvids</taxon>
        <taxon>Brassicales</taxon>
        <taxon>Brassicaceae</taxon>
        <taxon>Brassiceae</taxon>
        <taxon>Brassica</taxon>
    </lineage>
</organism>
<dbReference type="Pfam" id="PF02365">
    <property type="entry name" value="NAM"/>
    <property type="match status" value="2"/>
</dbReference>